<comment type="caution">
    <text evidence="8">Lacks conserved residue(s) required for the propagation of feature annotation.</text>
</comment>
<comment type="caution">
    <text evidence="10">The sequence shown here is derived from an EMBL/GenBank/DDBJ whole genome shotgun (WGS) entry which is preliminary data.</text>
</comment>
<dbReference type="SUPFAM" id="SSF53448">
    <property type="entry name" value="Nucleotide-diphospho-sugar transferases"/>
    <property type="match status" value="1"/>
</dbReference>
<name>A0ABW3Q3E3_9BACL</name>
<gene>
    <name evidence="8" type="primary">mobA</name>
    <name evidence="10" type="ORF">ACFQ3J_17910</name>
</gene>
<evidence type="ECO:0000256" key="8">
    <source>
        <dbReference type="HAMAP-Rule" id="MF_00316"/>
    </source>
</evidence>
<keyword evidence="10" id="KW-0548">Nucleotidyltransferase</keyword>
<keyword evidence="7 8" id="KW-0501">Molybdenum cofactor biosynthesis</keyword>
<keyword evidence="4 8" id="KW-0547">Nucleotide-binding</keyword>
<dbReference type="InterPro" id="IPR029044">
    <property type="entry name" value="Nucleotide-diphossugar_trans"/>
</dbReference>
<comment type="cofactor">
    <cofactor evidence="8">
        <name>Mg(2+)</name>
        <dbReference type="ChEBI" id="CHEBI:18420"/>
    </cofactor>
</comment>
<dbReference type="Gene3D" id="3.90.550.10">
    <property type="entry name" value="Spore Coat Polysaccharide Biosynthesis Protein SpsA, Chain A"/>
    <property type="match status" value="1"/>
</dbReference>
<dbReference type="EMBL" id="JBHTKX010000002">
    <property type="protein sequence ID" value="MFD1130046.1"/>
    <property type="molecule type" value="Genomic_DNA"/>
</dbReference>
<dbReference type="InterPro" id="IPR025877">
    <property type="entry name" value="MobA-like_NTP_Trfase"/>
</dbReference>
<keyword evidence="11" id="KW-1185">Reference proteome</keyword>
<feature type="binding site" evidence="8">
    <location>
        <position position="103"/>
    </location>
    <ligand>
        <name>GTP</name>
        <dbReference type="ChEBI" id="CHEBI:37565"/>
    </ligand>
</feature>
<dbReference type="RefSeq" id="WP_139237025.1">
    <property type="nucleotide sequence ID" value="NZ_JBHTKX010000002.1"/>
</dbReference>
<accession>A0ABW3Q3E3</accession>
<dbReference type="EC" id="2.7.7.77" evidence="8"/>
<organism evidence="10 11">
    <name type="scientific">Paenibacillus provencensis</name>
    <dbReference type="NCBI Taxonomy" id="441151"/>
    <lineage>
        <taxon>Bacteria</taxon>
        <taxon>Bacillati</taxon>
        <taxon>Bacillota</taxon>
        <taxon>Bacilli</taxon>
        <taxon>Bacillales</taxon>
        <taxon>Paenibacillaceae</taxon>
        <taxon>Paenibacillus</taxon>
    </lineage>
</organism>
<feature type="binding site" evidence="8">
    <location>
        <position position="103"/>
    </location>
    <ligand>
        <name>Mg(2+)</name>
        <dbReference type="ChEBI" id="CHEBI:18420"/>
    </ligand>
</feature>
<dbReference type="PANTHER" id="PTHR19136:SF81">
    <property type="entry name" value="MOLYBDENUM COFACTOR GUANYLYLTRANSFERASE"/>
    <property type="match status" value="1"/>
</dbReference>
<comment type="subcellular location">
    <subcellularLocation>
        <location evidence="8">Cytoplasm</location>
    </subcellularLocation>
</comment>
<keyword evidence="6 8" id="KW-0342">GTP-binding</keyword>
<keyword evidence="5 8" id="KW-0460">Magnesium</keyword>
<evidence type="ECO:0000256" key="6">
    <source>
        <dbReference type="ARBA" id="ARBA00023134"/>
    </source>
</evidence>
<keyword evidence="1 8" id="KW-0963">Cytoplasm</keyword>
<evidence type="ECO:0000259" key="9">
    <source>
        <dbReference type="Pfam" id="PF12804"/>
    </source>
</evidence>
<comment type="catalytic activity">
    <reaction evidence="8">
        <text>Mo-molybdopterin + GTP + H(+) = Mo-molybdopterin guanine dinucleotide + diphosphate</text>
        <dbReference type="Rhea" id="RHEA:34243"/>
        <dbReference type="ChEBI" id="CHEBI:15378"/>
        <dbReference type="ChEBI" id="CHEBI:33019"/>
        <dbReference type="ChEBI" id="CHEBI:37565"/>
        <dbReference type="ChEBI" id="CHEBI:71302"/>
        <dbReference type="ChEBI" id="CHEBI:71310"/>
        <dbReference type="EC" id="2.7.7.77"/>
    </reaction>
</comment>
<comment type="similarity">
    <text evidence="8">Belongs to the MobA family.</text>
</comment>
<evidence type="ECO:0000256" key="5">
    <source>
        <dbReference type="ARBA" id="ARBA00022842"/>
    </source>
</evidence>
<dbReference type="GO" id="GO:0016779">
    <property type="term" value="F:nucleotidyltransferase activity"/>
    <property type="evidence" value="ECO:0007669"/>
    <property type="project" value="UniProtKB-KW"/>
</dbReference>
<feature type="domain" description="MobA-like NTP transferase" evidence="9">
    <location>
        <begin position="5"/>
        <end position="166"/>
    </location>
</feature>
<evidence type="ECO:0000256" key="2">
    <source>
        <dbReference type="ARBA" id="ARBA00022679"/>
    </source>
</evidence>
<evidence type="ECO:0000256" key="1">
    <source>
        <dbReference type="ARBA" id="ARBA00022490"/>
    </source>
</evidence>
<evidence type="ECO:0000256" key="4">
    <source>
        <dbReference type="ARBA" id="ARBA00022741"/>
    </source>
</evidence>
<dbReference type="InterPro" id="IPR013482">
    <property type="entry name" value="Molybde_CF_guanTrfase"/>
</dbReference>
<evidence type="ECO:0000313" key="10">
    <source>
        <dbReference type="EMBL" id="MFD1130046.1"/>
    </source>
</evidence>
<dbReference type="PANTHER" id="PTHR19136">
    <property type="entry name" value="MOLYBDENUM COFACTOR GUANYLYLTRANSFERASE"/>
    <property type="match status" value="1"/>
</dbReference>
<dbReference type="Proteomes" id="UP001597169">
    <property type="component" value="Unassembled WGS sequence"/>
</dbReference>
<protein>
    <recommendedName>
        <fullName evidence="8">Probable molybdenum cofactor guanylyltransferase</fullName>
        <shortName evidence="8">MoCo guanylyltransferase</shortName>
        <ecNumber evidence="8">2.7.7.77</ecNumber>
    </recommendedName>
    <alternativeName>
        <fullName evidence="8">GTP:molybdopterin guanylyltransferase</fullName>
    </alternativeName>
    <alternativeName>
        <fullName evidence="8">Mo-MPT guanylyltransferase</fullName>
    </alternativeName>
    <alternativeName>
        <fullName evidence="8">Molybdopterin guanylyltransferase</fullName>
    </alternativeName>
    <alternativeName>
        <fullName evidence="8">Molybdopterin-guanine dinucleotide synthase</fullName>
        <shortName evidence="8">MGD synthase</shortName>
    </alternativeName>
</protein>
<dbReference type="HAMAP" id="MF_00316">
    <property type="entry name" value="MobA"/>
    <property type="match status" value="1"/>
</dbReference>
<dbReference type="Pfam" id="PF12804">
    <property type="entry name" value="NTP_transf_3"/>
    <property type="match status" value="1"/>
</dbReference>
<keyword evidence="3 8" id="KW-0479">Metal-binding</keyword>
<comment type="function">
    <text evidence="8">Transfers a GMP moiety from GTP to Mo-molybdopterin (Mo-MPT) cofactor (Moco or molybdenum cofactor) to form Mo-molybdopterin guanine dinucleotide (Mo-MGD) cofactor.</text>
</comment>
<feature type="binding site" evidence="8">
    <location>
        <begin position="8"/>
        <end position="10"/>
    </location>
    <ligand>
        <name>GTP</name>
        <dbReference type="ChEBI" id="CHEBI:37565"/>
    </ligand>
</feature>
<evidence type="ECO:0000256" key="3">
    <source>
        <dbReference type="ARBA" id="ARBA00022723"/>
    </source>
</evidence>
<sequence length="219" mass="23801">MRVSGIILAGGLSSRMGTDKALLPLGEGNVIQVIVSELSKAVDVVSIAVGKGYREEFAELGHVQAVDLYPECGPLAGLHAGLTANRGARPSGAGGWSLSVPCDTPLVRSELFKALIKYAEQQENSCCQAIVPVIEGQTHPLIAMYQDSVIPILEQQLEAGKRRVMDILSQISVRYITEHELSVNAGLPWTAPRVSEMFVNMNQKEDYERIKKRYGLKGI</sequence>
<proteinExistence type="inferred from homology"/>
<evidence type="ECO:0000256" key="7">
    <source>
        <dbReference type="ARBA" id="ARBA00023150"/>
    </source>
</evidence>
<reference evidence="11" key="1">
    <citation type="journal article" date="2019" name="Int. J. Syst. Evol. Microbiol.">
        <title>The Global Catalogue of Microorganisms (GCM) 10K type strain sequencing project: providing services to taxonomists for standard genome sequencing and annotation.</title>
        <authorList>
            <consortium name="The Broad Institute Genomics Platform"/>
            <consortium name="The Broad Institute Genome Sequencing Center for Infectious Disease"/>
            <person name="Wu L."/>
            <person name="Ma J."/>
        </authorList>
    </citation>
    <scope>NUCLEOTIDE SEQUENCE [LARGE SCALE GENOMIC DNA]</scope>
    <source>
        <strain evidence="11">CCUG 53519</strain>
    </source>
</reference>
<dbReference type="CDD" id="cd02503">
    <property type="entry name" value="MobA"/>
    <property type="match status" value="1"/>
</dbReference>
<feature type="binding site" evidence="8">
    <location>
        <position position="20"/>
    </location>
    <ligand>
        <name>GTP</name>
        <dbReference type="ChEBI" id="CHEBI:37565"/>
    </ligand>
</feature>
<evidence type="ECO:0000313" key="11">
    <source>
        <dbReference type="Proteomes" id="UP001597169"/>
    </source>
</evidence>
<feature type="binding site" evidence="8">
    <location>
        <position position="67"/>
    </location>
    <ligand>
        <name>GTP</name>
        <dbReference type="ChEBI" id="CHEBI:37565"/>
    </ligand>
</feature>
<keyword evidence="2 8" id="KW-0808">Transferase</keyword>
<comment type="domain">
    <text evidence="8">The N-terminal domain determines nucleotide recognition and specific binding, while the C-terminal domain determines the specific binding to the target protein.</text>
</comment>